<reference evidence="1 2" key="1">
    <citation type="submission" date="2013-07" db="EMBL/GenBank/DDBJ databases">
        <title>Comparative Genomic and Metabolomic Analysis of Twelve Strains of Pseudoalteromonas luteoviolacea.</title>
        <authorList>
            <person name="Vynne N.G."/>
            <person name="Mansson M."/>
            <person name="Gram L."/>
        </authorList>
    </citation>
    <scope>NUCLEOTIDE SEQUENCE [LARGE SCALE GENOMIC DNA]</scope>
    <source>
        <strain evidence="1 2">H33</strain>
    </source>
</reference>
<accession>A0A167EH55</accession>
<dbReference type="PATRIC" id="fig|1365251.3.peg.2373"/>
<dbReference type="AlphaFoldDB" id="A0A167EH55"/>
<dbReference type="EMBL" id="AUXZ01000073">
    <property type="protein sequence ID" value="KZN50743.1"/>
    <property type="molecule type" value="Genomic_DNA"/>
</dbReference>
<evidence type="ECO:0000313" key="2">
    <source>
        <dbReference type="Proteomes" id="UP000076503"/>
    </source>
</evidence>
<protein>
    <submittedName>
        <fullName evidence="1">Uncharacterized protein</fullName>
    </submittedName>
</protein>
<proteinExistence type="predicted"/>
<dbReference type="Proteomes" id="UP000076503">
    <property type="component" value="Unassembled WGS sequence"/>
</dbReference>
<comment type="caution">
    <text evidence="1">The sequence shown here is derived from an EMBL/GenBank/DDBJ whole genome shotgun (WGS) entry which is preliminary data.</text>
</comment>
<name>A0A167EH55_9GAMM</name>
<sequence>MITLGNYGRYYQWEWLADYREKPDFTRSYNAVMKRNLFVFALGLHYREGKAQ</sequence>
<gene>
    <name evidence="1" type="ORF">N476_15755</name>
</gene>
<evidence type="ECO:0000313" key="1">
    <source>
        <dbReference type="EMBL" id="KZN50743.1"/>
    </source>
</evidence>
<organism evidence="1 2">
    <name type="scientific">Pseudoalteromonas luteoviolacea H33</name>
    <dbReference type="NCBI Taxonomy" id="1365251"/>
    <lineage>
        <taxon>Bacteria</taxon>
        <taxon>Pseudomonadati</taxon>
        <taxon>Pseudomonadota</taxon>
        <taxon>Gammaproteobacteria</taxon>
        <taxon>Alteromonadales</taxon>
        <taxon>Pseudoalteromonadaceae</taxon>
        <taxon>Pseudoalteromonas</taxon>
    </lineage>
</organism>